<dbReference type="PANTHER" id="PTHR21301">
    <property type="entry name" value="REVERSE TRANSCRIPTASE"/>
    <property type="match status" value="1"/>
</dbReference>
<dbReference type="AlphaFoldDB" id="A0A8C5MKL4"/>
<dbReference type="GeneTree" id="ENSGT00940000154669"/>
<dbReference type="OrthoDB" id="9908549at2759"/>
<evidence type="ECO:0000313" key="1">
    <source>
        <dbReference type="Ensembl" id="ENSLLEP00000015140.1"/>
    </source>
</evidence>
<name>A0A8C5MKL4_9ANUR</name>
<keyword evidence="2" id="KW-1185">Reference proteome</keyword>
<dbReference type="PANTHER" id="PTHR21301:SF13">
    <property type="match status" value="1"/>
</dbReference>
<sequence length="273" mass="31527">FVPTPHFNKFGWIKDLNLFARKLALHVFKEKKKEREAKNLGVSSEDYVHLENILALLDECPPDASNFFTQFRHKIKFTPSFSDFSNIEVFVNLVTSEIESIKHKDLCWESNLSRYEQRALKELQDVRNIVIKQSDKGGNLVIMDIKDYVTMCMVHLNDREGYRLLESDPTSLFSKKLETLLVQGEQLKIISTTNQTFLLPQYPTIPTLYCLPKVHKSLTLPPGHPIISGNNSLTERISELVDHYLRPLVLDTPSYVRDTQHVLHQLSQIQVPP</sequence>
<reference evidence="1" key="2">
    <citation type="submission" date="2025-09" db="UniProtKB">
        <authorList>
            <consortium name="Ensembl"/>
        </authorList>
    </citation>
    <scope>IDENTIFICATION</scope>
</reference>
<organism evidence="1 2">
    <name type="scientific">Leptobrachium leishanense</name>
    <name type="common">Leishan spiny toad</name>
    <dbReference type="NCBI Taxonomy" id="445787"/>
    <lineage>
        <taxon>Eukaryota</taxon>
        <taxon>Metazoa</taxon>
        <taxon>Chordata</taxon>
        <taxon>Craniata</taxon>
        <taxon>Vertebrata</taxon>
        <taxon>Euteleostomi</taxon>
        <taxon>Amphibia</taxon>
        <taxon>Batrachia</taxon>
        <taxon>Anura</taxon>
        <taxon>Pelobatoidea</taxon>
        <taxon>Megophryidae</taxon>
        <taxon>Leptobrachium</taxon>
    </lineage>
</organism>
<evidence type="ECO:0000313" key="2">
    <source>
        <dbReference type="Proteomes" id="UP000694569"/>
    </source>
</evidence>
<accession>A0A8C5MKL4</accession>
<dbReference type="Proteomes" id="UP000694569">
    <property type="component" value="Unplaced"/>
</dbReference>
<dbReference type="Ensembl" id="ENSLLET00000015720.1">
    <property type="protein sequence ID" value="ENSLLEP00000015140.1"/>
    <property type="gene ID" value="ENSLLEG00000009639.1"/>
</dbReference>
<protein>
    <submittedName>
        <fullName evidence="1">Uncharacterized protein</fullName>
    </submittedName>
</protein>
<proteinExistence type="predicted"/>
<reference evidence="1" key="1">
    <citation type="submission" date="2025-08" db="UniProtKB">
        <authorList>
            <consortium name="Ensembl"/>
        </authorList>
    </citation>
    <scope>IDENTIFICATION</scope>
</reference>